<feature type="domain" description="Glyoxalase-like" evidence="1">
    <location>
        <begin position="10"/>
        <end position="183"/>
    </location>
</feature>
<accession>A0A6L9UIE2</accession>
<evidence type="ECO:0000313" key="3">
    <source>
        <dbReference type="Proteomes" id="UP000483035"/>
    </source>
</evidence>
<dbReference type="EMBL" id="WUEY01000023">
    <property type="protein sequence ID" value="NEI73886.1"/>
    <property type="molecule type" value="Genomic_DNA"/>
</dbReference>
<sequence length="281" mass="29863">MPATTQPLVLDHAVIGVLDQLDAAAALYRKLGFALTPRGYHTLGSINHLAVFTDNYLELLGFPAEGAKARSDLWSYPAGLNGLAFRTTDAATLQGELAAAGKPVTDWKDFSRPVDVDGVQKPASFRTFQIGGDAISNGRFFFCQHNTPELVWRSVDQNHPNSVVNISDVFIVSRAPQTITRLLDGFPAASAPQAGKDGISIQAGIVTIHLLSEDSAAARFGQAIPQGFDGNERKVALGLKVRSLKAAADALALGGVSPRPFEDGLLVDAEAANGVALWFKE</sequence>
<gene>
    <name evidence="2" type="ORF">GR212_30475</name>
</gene>
<protein>
    <submittedName>
        <fullName evidence="2">VOC family protein</fullName>
    </submittedName>
</protein>
<evidence type="ECO:0000259" key="1">
    <source>
        <dbReference type="Pfam" id="PF13468"/>
    </source>
</evidence>
<dbReference type="SUPFAM" id="SSF54593">
    <property type="entry name" value="Glyoxalase/Bleomycin resistance protein/Dihydroxybiphenyl dioxygenase"/>
    <property type="match status" value="1"/>
</dbReference>
<evidence type="ECO:0000313" key="2">
    <source>
        <dbReference type="EMBL" id="NEI73886.1"/>
    </source>
</evidence>
<dbReference type="InterPro" id="IPR029068">
    <property type="entry name" value="Glyas_Bleomycin-R_OHBP_Dase"/>
</dbReference>
<dbReference type="Gene3D" id="3.10.180.10">
    <property type="entry name" value="2,3-Dihydroxybiphenyl 1,2-Dioxygenase, domain 1"/>
    <property type="match status" value="1"/>
</dbReference>
<dbReference type="PANTHER" id="PTHR40265:SF1">
    <property type="entry name" value="GLYOXALASE-LIKE DOMAIN-CONTAINING PROTEIN"/>
    <property type="match status" value="1"/>
</dbReference>
<dbReference type="Proteomes" id="UP000483035">
    <property type="component" value="Unassembled WGS sequence"/>
</dbReference>
<name>A0A6L9UIE2_9HYPH</name>
<organism evidence="2 3">
    <name type="scientific">Rhizobium lusitanum</name>
    <dbReference type="NCBI Taxonomy" id="293958"/>
    <lineage>
        <taxon>Bacteria</taxon>
        <taxon>Pseudomonadati</taxon>
        <taxon>Pseudomonadota</taxon>
        <taxon>Alphaproteobacteria</taxon>
        <taxon>Hyphomicrobiales</taxon>
        <taxon>Rhizobiaceae</taxon>
        <taxon>Rhizobium/Agrobacterium group</taxon>
        <taxon>Rhizobium</taxon>
    </lineage>
</organism>
<dbReference type="InterPro" id="IPR025870">
    <property type="entry name" value="Glyoxalase-like_dom"/>
</dbReference>
<reference evidence="2 3" key="1">
    <citation type="submission" date="2019-12" db="EMBL/GenBank/DDBJ databases">
        <title>Rhizobium genotypes associated with high levels of biological nitrogen fixation by grain legumes in a temperate-maritime cropping system.</title>
        <authorList>
            <person name="Maluk M."/>
            <person name="Francesc Ferrando Molina F."/>
            <person name="Lopez Del Egido L."/>
            <person name="Lafos M."/>
            <person name="Langarica-Fuentes A."/>
            <person name="Gebre Yohannes G."/>
            <person name="Young M.W."/>
            <person name="Martin P."/>
            <person name="Gantlett R."/>
            <person name="Kenicer G."/>
            <person name="Hawes C."/>
            <person name="Begg G.S."/>
            <person name="Quilliam R.S."/>
            <person name="Squire G.R."/>
            <person name="Poole P.S."/>
            <person name="Young P.W."/>
            <person name="Iannetta P.M."/>
            <person name="James E.K."/>
        </authorList>
    </citation>
    <scope>NUCLEOTIDE SEQUENCE [LARGE SCALE GENOMIC DNA]</scope>
    <source>
        <strain evidence="2 3">JHI1118</strain>
    </source>
</reference>
<proteinExistence type="predicted"/>
<comment type="caution">
    <text evidence="2">The sequence shown here is derived from an EMBL/GenBank/DDBJ whole genome shotgun (WGS) entry which is preliminary data.</text>
</comment>
<dbReference type="PANTHER" id="PTHR40265">
    <property type="entry name" value="BLL2707 PROTEIN"/>
    <property type="match status" value="1"/>
</dbReference>
<dbReference type="Pfam" id="PF13468">
    <property type="entry name" value="Glyoxalase_3"/>
    <property type="match status" value="1"/>
</dbReference>
<dbReference type="AlphaFoldDB" id="A0A6L9UIE2"/>
<dbReference type="RefSeq" id="WP_163992614.1">
    <property type="nucleotide sequence ID" value="NZ_WUEY01000023.1"/>
</dbReference>